<dbReference type="EMBL" id="VYYT01000499">
    <property type="protein sequence ID" value="KAK2733515.1"/>
    <property type="molecule type" value="Genomic_DNA"/>
</dbReference>
<keyword evidence="2" id="KW-1185">Reference proteome</keyword>
<organism evidence="1 2">
    <name type="scientific">Colletotrichum kahawae</name>
    <name type="common">Coffee berry disease fungus</name>
    <dbReference type="NCBI Taxonomy" id="34407"/>
    <lineage>
        <taxon>Eukaryota</taxon>
        <taxon>Fungi</taxon>
        <taxon>Dikarya</taxon>
        <taxon>Ascomycota</taxon>
        <taxon>Pezizomycotina</taxon>
        <taxon>Sordariomycetes</taxon>
        <taxon>Hypocreomycetidae</taxon>
        <taxon>Glomerellales</taxon>
        <taxon>Glomerellaceae</taxon>
        <taxon>Colletotrichum</taxon>
        <taxon>Colletotrichum gloeosporioides species complex</taxon>
    </lineage>
</organism>
<name>A0AAE0D0J1_COLKA</name>
<accession>A0AAE0D0J1</accession>
<evidence type="ECO:0000313" key="2">
    <source>
        <dbReference type="Proteomes" id="UP001281614"/>
    </source>
</evidence>
<comment type="caution">
    <text evidence="1">The sequence shown here is derived from an EMBL/GenBank/DDBJ whole genome shotgun (WGS) entry which is preliminary data.</text>
</comment>
<proteinExistence type="predicted"/>
<gene>
    <name evidence="1" type="ORF">CKAH01_08310</name>
</gene>
<dbReference type="AlphaFoldDB" id="A0AAE0D0J1"/>
<dbReference type="Proteomes" id="UP001281614">
    <property type="component" value="Unassembled WGS sequence"/>
</dbReference>
<reference evidence="1" key="1">
    <citation type="submission" date="2023-02" db="EMBL/GenBank/DDBJ databases">
        <title>Colletotrichum kahawae CIFC_Que2 genome sequencing and assembly.</title>
        <authorList>
            <person name="Baroncelli R."/>
        </authorList>
    </citation>
    <scope>NUCLEOTIDE SEQUENCE</scope>
    <source>
        <strain evidence="1">CIFC_Que2</strain>
    </source>
</reference>
<evidence type="ECO:0000313" key="1">
    <source>
        <dbReference type="EMBL" id="KAK2733515.1"/>
    </source>
</evidence>
<sequence length="264" mass="28048">MHLHLPYAICSTDDFIPHRHRKSRAAFSCLCSRLLHCALTQPYPGLFACSSVGARESTIPDSLLPLPCFKGRDSDGSKSGCAFCPMALGVPSSCSLALLVVSPFAEEHPRFLIGSFGPSGRVHASPVLYSSLHVRIDCLSPALGPGPLLISTSTSRFNGSGQQAWFMGAASTVHIGSPHGISPQIEIMSDSSQSVPLLLAAAASALLFSPVACYRTHLRPFTHFIPSLSPCTPFPVVGLVLPLSITRLFSPSPLCLDMAMTLPH</sequence>
<protein>
    <submittedName>
        <fullName evidence="1">Uncharacterized protein</fullName>
    </submittedName>
</protein>